<keyword evidence="3" id="KW-1185">Reference proteome</keyword>
<reference evidence="3" key="1">
    <citation type="journal article" date="2019" name="Int. J. Syst. Evol. Microbiol.">
        <title>The Global Catalogue of Microorganisms (GCM) 10K type strain sequencing project: providing services to taxonomists for standard genome sequencing and annotation.</title>
        <authorList>
            <consortium name="The Broad Institute Genomics Platform"/>
            <consortium name="The Broad Institute Genome Sequencing Center for Infectious Disease"/>
            <person name="Wu L."/>
            <person name="Ma J."/>
        </authorList>
    </citation>
    <scope>NUCLEOTIDE SEQUENCE [LARGE SCALE GENOMIC DNA]</scope>
    <source>
        <strain evidence="3">CCM 8893</strain>
    </source>
</reference>
<organism evidence="2 3">
    <name type="scientific">Levilactobacillus angrenensis</name>
    <dbReference type="NCBI Taxonomy" id="2486020"/>
    <lineage>
        <taxon>Bacteria</taxon>
        <taxon>Bacillati</taxon>
        <taxon>Bacillota</taxon>
        <taxon>Bacilli</taxon>
        <taxon>Lactobacillales</taxon>
        <taxon>Lactobacillaceae</taxon>
        <taxon>Levilactobacillus</taxon>
    </lineage>
</organism>
<gene>
    <name evidence="2" type="ORF">ACFP1M_05705</name>
</gene>
<accession>A0ABW1U8F8</accession>
<sequence>MTKHLLPWGGGLLVLGGVLLYQQHRHLSGVVILETGLLGIAVILGLLHLWSLWRHRR</sequence>
<keyword evidence="1" id="KW-1133">Transmembrane helix</keyword>
<dbReference type="Proteomes" id="UP001596258">
    <property type="component" value="Unassembled WGS sequence"/>
</dbReference>
<proteinExistence type="predicted"/>
<feature type="transmembrane region" description="Helical" evidence="1">
    <location>
        <begin position="30"/>
        <end position="53"/>
    </location>
</feature>
<evidence type="ECO:0000256" key="1">
    <source>
        <dbReference type="SAM" id="Phobius"/>
    </source>
</evidence>
<evidence type="ECO:0000313" key="2">
    <source>
        <dbReference type="EMBL" id="MFC6289695.1"/>
    </source>
</evidence>
<keyword evidence="1" id="KW-0812">Transmembrane</keyword>
<keyword evidence="1" id="KW-0472">Membrane</keyword>
<evidence type="ECO:0000313" key="3">
    <source>
        <dbReference type="Proteomes" id="UP001596258"/>
    </source>
</evidence>
<dbReference type="EMBL" id="JBHSSO010000016">
    <property type="protein sequence ID" value="MFC6289695.1"/>
    <property type="molecule type" value="Genomic_DNA"/>
</dbReference>
<evidence type="ECO:0008006" key="4">
    <source>
        <dbReference type="Google" id="ProtNLM"/>
    </source>
</evidence>
<name>A0ABW1U8F8_9LACO</name>
<protein>
    <recommendedName>
        <fullName evidence="4">DUF3188 domain-containing protein</fullName>
    </recommendedName>
</protein>
<comment type="caution">
    <text evidence="2">The sequence shown here is derived from an EMBL/GenBank/DDBJ whole genome shotgun (WGS) entry which is preliminary data.</text>
</comment>
<dbReference type="RefSeq" id="WP_164505550.1">
    <property type="nucleotide sequence ID" value="NZ_JBHSSO010000016.1"/>
</dbReference>